<comment type="caution">
    <text evidence="1">The sequence shown here is derived from an EMBL/GenBank/DDBJ whole genome shotgun (WGS) entry which is preliminary data.</text>
</comment>
<proteinExistence type="predicted"/>
<accession>A0ABD2D232</accession>
<dbReference type="Proteomes" id="UP001607303">
    <property type="component" value="Unassembled WGS sequence"/>
</dbReference>
<dbReference type="AlphaFoldDB" id="A0ABD2D232"/>
<name>A0ABD2D232_VESMC</name>
<evidence type="ECO:0000313" key="1">
    <source>
        <dbReference type="EMBL" id="KAL2750910.1"/>
    </source>
</evidence>
<reference evidence="1 2" key="1">
    <citation type="journal article" date="2024" name="Ann. Entomol. Soc. Am.">
        <title>Genomic analyses of the southern and eastern yellowjacket wasps (Hymenoptera: Vespidae) reveal evolutionary signatures of social life.</title>
        <authorList>
            <person name="Catto M.A."/>
            <person name="Caine P.B."/>
            <person name="Orr S.E."/>
            <person name="Hunt B.G."/>
            <person name="Goodisman M.A.D."/>
        </authorList>
    </citation>
    <scope>NUCLEOTIDE SEQUENCE [LARGE SCALE GENOMIC DNA]</scope>
    <source>
        <strain evidence="1">232</strain>
        <tissue evidence="1">Head and thorax</tissue>
    </source>
</reference>
<dbReference type="PANTHER" id="PTHR45913:SF5">
    <property type="entry name" value="GENERAL TRANSCRIPTION FACTOR II-I REPEAT DOMAIN-CONTAINING PROTEIN 2A-LIKE PROTEIN"/>
    <property type="match status" value="1"/>
</dbReference>
<protein>
    <submittedName>
        <fullName evidence="1">General transcription factor II-I repeat domain-containing protein 2A-like</fullName>
    </submittedName>
</protein>
<evidence type="ECO:0000313" key="2">
    <source>
        <dbReference type="Proteomes" id="UP001607303"/>
    </source>
</evidence>
<keyword evidence="2" id="KW-1185">Reference proteome</keyword>
<dbReference type="EMBL" id="JAYRBN010000008">
    <property type="protein sequence ID" value="KAL2750910.1"/>
    <property type="molecule type" value="Genomic_DNA"/>
</dbReference>
<dbReference type="PANTHER" id="PTHR45913">
    <property type="entry name" value="EPM2A-INTERACTING PROTEIN 1"/>
    <property type="match status" value="1"/>
</dbReference>
<gene>
    <name evidence="1" type="ORF">V1477_001013</name>
</gene>
<sequence>MLSSTMKIIIEVLNLIRGGNRSLSHKKFQAFLQDENLCLYDDKQIQIAKIKEENFKEIKFFNELAFLANITCHLNHLNSQLQEQNHTISDLTGYINNKLKLFIIELEINKLHHFPSCEEIAVIRIWFKDFNIDIPSLVKSPIHNHYGMSHPQFSH</sequence>
<organism evidence="1 2">
    <name type="scientific">Vespula maculifrons</name>
    <name type="common">Eastern yellow jacket</name>
    <name type="synonym">Wasp</name>
    <dbReference type="NCBI Taxonomy" id="7453"/>
    <lineage>
        <taxon>Eukaryota</taxon>
        <taxon>Metazoa</taxon>
        <taxon>Ecdysozoa</taxon>
        <taxon>Arthropoda</taxon>
        <taxon>Hexapoda</taxon>
        <taxon>Insecta</taxon>
        <taxon>Pterygota</taxon>
        <taxon>Neoptera</taxon>
        <taxon>Endopterygota</taxon>
        <taxon>Hymenoptera</taxon>
        <taxon>Apocrita</taxon>
        <taxon>Aculeata</taxon>
        <taxon>Vespoidea</taxon>
        <taxon>Vespidae</taxon>
        <taxon>Vespinae</taxon>
        <taxon>Vespula</taxon>
    </lineage>
</organism>